<comment type="catalytic activity">
    <reaction evidence="3">
        <text>ATP + H2O = ADP + phosphate + H(+)</text>
        <dbReference type="Rhea" id="RHEA:13065"/>
        <dbReference type="ChEBI" id="CHEBI:15377"/>
        <dbReference type="ChEBI" id="CHEBI:15378"/>
        <dbReference type="ChEBI" id="CHEBI:30616"/>
        <dbReference type="ChEBI" id="CHEBI:43474"/>
        <dbReference type="ChEBI" id="CHEBI:456216"/>
        <dbReference type="EC" id="5.6.2.3"/>
    </reaction>
</comment>
<evidence type="ECO:0000256" key="2">
    <source>
        <dbReference type="ARBA" id="ARBA00034617"/>
    </source>
</evidence>
<dbReference type="InterPro" id="IPR008571">
    <property type="entry name" value="HerA-like"/>
</dbReference>
<feature type="domain" description="Helicase HerA central" evidence="7">
    <location>
        <begin position="30"/>
        <end position="146"/>
    </location>
</feature>
<evidence type="ECO:0000259" key="8">
    <source>
        <dbReference type="Pfam" id="PF26491"/>
    </source>
</evidence>
<comment type="catalytic activity">
    <reaction evidence="2">
        <text>Couples ATP hydrolysis with the unwinding of duplex DNA by translocating in the 3'-5' direction.</text>
        <dbReference type="EC" id="5.6.2.4"/>
    </reaction>
</comment>
<feature type="compositionally biased region" description="Basic and acidic residues" evidence="6">
    <location>
        <begin position="356"/>
        <end position="366"/>
    </location>
</feature>
<feature type="compositionally biased region" description="Low complexity" evidence="6">
    <location>
        <begin position="383"/>
        <end position="396"/>
    </location>
</feature>
<dbReference type="KEGG" id="hpel:HZS54_18280"/>
<keyword evidence="5" id="KW-0175">Coiled coil</keyword>
<dbReference type="PANTHER" id="PTHR42957:SF1">
    <property type="entry name" value="HELICASE MJ1565-RELATED"/>
    <property type="match status" value="1"/>
</dbReference>
<name>A0A7D5PDF9_9EURY</name>
<evidence type="ECO:0000313" key="9">
    <source>
        <dbReference type="EMBL" id="QLH83458.1"/>
    </source>
</evidence>
<evidence type="ECO:0000256" key="1">
    <source>
        <dbReference type="ARBA" id="ARBA00007816"/>
    </source>
</evidence>
<organism evidence="9 10">
    <name type="scientific">Halosimplex pelagicum</name>
    <dbReference type="NCBI Taxonomy" id="869886"/>
    <lineage>
        <taxon>Archaea</taxon>
        <taxon>Methanobacteriati</taxon>
        <taxon>Methanobacteriota</taxon>
        <taxon>Stenosarchaea group</taxon>
        <taxon>Halobacteria</taxon>
        <taxon>Halobacteriales</taxon>
        <taxon>Haloarculaceae</taxon>
        <taxon>Halosimplex</taxon>
    </lineage>
</organism>
<feature type="compositionally biased region" description="Low complexity" evidence="6">
    <location>
        <begin position="440"/>
        <end position="456"/>
    </location>
</feature>
<dbReference type="InterPro" id="IPR002789">
    <property type="entry name" value="HerA_central"/>
</dbReference>
<dbReference type="Proteomes" id="UP000509346">
    <property type="component" value="Chromosome"/>
</dbReference>
<dbReference type="EMBL" id="CP058909">
    <property type="protein sequence ID" value="QLH83458.1"/>
    <property type="molecule type" value="Genomic_DNA"/>
</dbReference>
<gene>
    <name evidence="9" type="ORF">HZS54_18280</name>
</gene>
<dbReference type="RefSeq" id="WP_179918507.1">
    <property type="nucleotide sequence ID" value="NZ_CP058909.1"/>
</dbReference>
<feature type="region of interest" description="Disordered" evidence="6">
    <location>
        <begin position="634"/>
        <end position="707"/>
    </location>
</feature>
<dbReference type="Pfam" id="PF01935">
    <property type="entry name" value="DUF87"/>
    <property type="match status" value="1"/>
</dbReference>
<dbReference type="Gene3D" id="3.40.50.300">
    <property type="entry name" value="P-loop containing nucleotide triphosphate hydrolases"/>
    <property type="match status" value="1"/>
</dbReference>
<comment type="catalytic activity">
    <reaction evidence="4">
        <text>ATP + H2O = ADP + phosphate + H(+)</text>
        <dbReference type="Rhea" id="RHEA:13065"/>
        <dbReference type="ChEBI" id="CHEBI:15377"/>
        <dbReference type="ChEBI" id="CHEBI:15378"/>
        <dbReference type="ChEBI" id="CHEBI:30616"/>
        <dbReference type="ChEBI" id="CHEBI:43474"/>
        <dbReference type="ChEBI" id="CHEBI:456216"/>
        <dbReference type="EC" id="5.6.2.4"/>
    </reaction>
</comment>
<dbReference type="OrthoDB" id="242625at2157"/>
<feature type="compositionally biased region" description="Acidic residues" evidence="6">
    <location>
        <begin position="646"/>
        <end position="655"/>
    </location>
</feature>
<comment type="similarity">
    <text evidence="1">Belongs to the HerA family.</text>
</comment>
<dbReference type="SUPFAM" id="SSF52540">
    <property type="entry name" value="P-loop containing nucleoside triphosphate hydrolases"/>
    <property type="match status" value="1"/>
</dbReference>
<dbReference type="PANTHER" id="PTHR42957">
    <property type="entry name" value="HELICASE MJ1565-RELATED"/>
    <property type="match status" value="1"/>
</dbReference>
<feature type="region of interest" description="Disordered" evidence="6">
    <location>
        <begin position="1"/>
        <end position="24"/>
    </location>
</feature>
<dbReference type="InterPro" id="IPR058885">
    <property type="entry name" value="WHD_halobact"/>
</dbReference>
<reference evidence="9 10" key="1">
    <citation type="submission" date="2020-07" db="EMBL/GenBank/DDBJ databases">
        <title>Halosimplex litoreum sp. nov. and Halosimplex rubrum sp. nov., isolated from different salt environments.</title>
        <authorList>
            <person name="Cui H."/>
        </authorList>
    </citation>
    <scope>NUCLEOTIDE SEQUENCE [LARGE SCALE GENOMIC DNA]</scope>
    <source>
        <strain evidence="9 10">R2</strain>
    </source>
</reference>
<dbReference type="InterPro" id="IPR027417">
    <property type="entry name" value="P-loop_NTPase"/>
</dbReference>
<feature type="compositionally biased region" description="Acidic residues" evidence="6">
    <location>
        <begin position="669"/>
        <end position="707"/>
    </location>
</feature>
<dbReference type="GO" id="GO:0043138">
    <property type="term" value="F:3'-5' DNA helicase activity"/>
    <property type="evidence" value="ECO:0007669"/>
    <property type="project" value="UniProtKB-EC"/>
</dbReference>
<dbReference type="AlphaFoldDB" id="A0A7D5PDF9"/>
<evidence type="ECO:0000259" key="7">
    <source>
        <dbReference type="Pfam" id="PF01935"/>
    </source>
</evidence>
<keyword evidence="10" id="KW-1185">Reference proteome</keyword>
<evidence type="ECO:0000256" key="5">
    <source>
        <dbReference type="SAM" id="Coils"/>
    </source>
</evidence>
<evidence type="ECO:0000256" key="3">
    <source>
        <dbReference type="ARBA" id="ARBA00048954"/>
    </source>
</evidence>
<protein>
    <submittedName>
        <fullName evidence="9">DUF87 domain-containing protein</fullName>
    </submittedName>
</protein>
<dbReference type="GO" id="GO:0043139">
    <property type="term" value="F:5'-3' DNA helicase activity"/>
    <property type="evidence" value="ECO:0007669"/>
    <property type="project" value="UniProtKB-EC"/>
</dbReference>
<feature type="domain" description="Winged helix" evidence="8">
    <location>
        <begin position="527"/>
        <end position="638"/>
    </location>
</feature>
<feature type="compositionally biased region" description="Basic and acidic residues" evidence="6">
    <location>
        <begin position="421"/>
        <end position="438"/>
    </location>
</feature>
<evidence type="ECO:0000256" key="4">
    <source>
        <dbReference type="ARBA" id="ARBA00048988"/>
    </source>
</evidence>
<feature type="coiled-coil region" evidence="5">
    <location>
        <begin position="285"/>
        <end position="333"/>
    </location>
</feature>
<dbReference type="Pfam" id="PF26491">
    <property type="entry name" value="WH_Halo"/>
    <property type="match status" value="1"/>
</dbReference>
<evidence type="ECO:0000256" key="6">
    <source>
        <dbReference type="SAM" id="MobiDB-lite"/>
    </source>
</evidence>
<accession>A0A7D5PDF9</accession>
<feature type="compositionally biased region" description="Basic and acidic residues" evidence="6">
    <location>
        <begin position="634"/>
        <end position="645"/>
    </location>
</feature>
<feature type="region of interest" description="Disordered" evidence="6">
    <location>
        <begin position="345"/>
        <end position="518"/>
    </location>
</feature>
<dbReference type="GeneID" id="56084579"/>
<evidence type="ECO:0000313" key="10">
    <source>
        <dbReference type="Proteomes" id="UP000509346"/>
    </source>
</evidence>
<sequence>MAETESITVADVSDGPCGSGEPGRAVDLPVVELLTGRGFVTGKSGSGKSNTASVVVEKLLDNGFGMLIVDIDGEYYGLKEEYEILHAGADDECDIQVTTEHAEKIATLALEQNVPIILDVSSFLDEDEAADLLTEVSKRLFAKAKKLKQPFLMLVEEVHEWIPQKGSVGECGKMLIKISKRGRKHGLGIVGISQRPADVKKDFITQCDWLVWHRLTWNNDTKVVKRVLDGDYASAVEDLDDGEAFMMNDWDEEIRRVQFRRKQTFDAGATPGLDDFERPDLKSVSDDLVSELAEISEEKEQTEDRIAELREQLDEKNSRIAELEAELQDARDMQRMADQFTQALVDHVKGANPGRTEQERMRDRRAAANGDQSSLDDAEEWVEGPVPAEAPAAENEPPLPDETAREDDGYDDSTMTWPGDEAARAEAWEGGPDGKDADTEANADSADSADTAAIDDGGMSFGGMTGAFGDDDAEPAESAATDGGTPARTDDGLAGGDDAAMTRGFDGVEDDPLGDRATDAFEAGTSTAVDDGAVEDAAAFARDLADDLADMEPETRQMLRYYRDHGPGTATDALFAAGGSDDRTEAYARNRRLRVHGLVEHVGRGRYDYRVPTLLRERTDRETVDSFVQQVERALDGDDLEGVHEEAEDAEDDGTDTATAAGDGPAGDEPTEPSLDDPAPDDTGGDGADTDDDPTLAADNDEVEILD</sequence>
<proteinExistence type="inferred from homology"/>